<feature type="region of interest" description="Disordered" evidence="1">
    <location>
        <begin position="1"/>
        <end position="20"/>
    </location>
</feature>
<gene>
    <name evidence="2" type="ORF">PanWU01x14_293180</name>
</gene>
<dbReference type="EMBL" id="JXTB01000427">
    <property type="protein sequence ID" value="PON40988.1"/>
    <property type="molecule type" value="Genomic_DNA"/>
</dbReference>
<reference evidence="3" key="1">
    <citation type="submission" date="2016-06" db="EMBL/GenBank/DDBJ databases">
        <title>Parallel loss of symbiosis genes in relatives of nitrogen-fixing non-legume Parasponia.</title>
        <authorList>
            <person name="Van Velzen R."/>
            <person name="Holmer R."/>
            <person name="Bu F."/>
            <person name="Rutten L."/>
            <person name="Van Zeijl A."/>
            <person name="Liu W."/>
            <person name="Santuari L."/>
            <person name="Cao Q."/>
            <person name="Sharma T."/>
            <person name="Shen D."/>
            <person name="Roswanjaya Y."/>
            <person name="Wardhani T."/>
            <person name="Kalhor M.S."/>
            <person name="Jansen J."/>
            <person name="Van den Hoogen J."/>
            <person name="Gungor B."/>
            <person name="Hartog M."/>
            <person name="Hontelez J."/>
            <person name="Verver J."/>
            <person name="Yang W.-C."/>
            <person name="Schijlen E."/>
            <person name="Repin R."/>
            <person name="Schilthuizen M."/>
            <person name="Schranz E."/>
            <person name="Heidstra R."/>
            <person name="Miyata K."/>
            <person name="Fedorova E."/>
            <person name="Kohlen W."/>
            <person name="Bisseling T."/>
            <person name="Smit S."/>
            <person name="Geurts R."/>
        </authorList>
    </citation>
    <scope>NUCLEOTIDE SEQUENCE [LARGE SCALE GENOMIC DNA]</scope>
    <source>
        <strain evidence="3">cv. WU1-14</strain>
    </source>
</reference>
<organism evidence="2 3">
    <name type="scientific">Parasponia andersonii</name>
    <name type="common">Sponia andersonii</name>
    <dbReference type="NCBI Taxonomy" id="3476"/>
    <lineage>
        <taxon>Eukaryota</taxon>
        <taxon>Viridiplantae</taxon>
        <taxon>Streptophyta</taxon>
        <taxon>Embryophyta</taxon>
        <taxon>Tracheophyta</taxon>
        <taxon>Spermatophyta</taxon>
        <taxon>Magnoliopsida</taxon>
        <taxon>eudicotyledons</taxon>
        <taxon>Gunneridae</taxon>
        <taxon>Pentapetalae</taxon>
        <taxon>rosids</taxon>
        <taxon>fabids</taxon>
        <taxon>Rosales</taxon>
        <taxon>Cannabaceae</taxon>
        <taxon>Parasponia</taxon>
    </lineage>
</organism>
<evidence type="ECO:0000313" key="3">
    <source>
        <dbReference type="Proteomes" id="UP000237105"/>
    </source>
</evidence>
<name>A0A2P5AWV1_PARAD</name>
<sequence>MGCNHQHPLLTTHKRSPPLQNQGLLHSIDLDTLNSAVRFNPPLIEGDGMGIEILG</sequence>
<evidence type="ECO:0000256" key="1">
    <source>
        <dbReference type="SAM" id="MobiDB-lite"/>
    </source>
</evidence>
<keyword evidence="3" id="KW-1185">Reference proteome</keyword>
<accession>A0A2P5AWV1</accession>
<dbReference type="AlphaFoldDB" id="A0A2P5AWV1"/>
<protein>
    <submittedName>
        <fullName evidence="2">Uncharacterized protein</fullName>
    </submittedName>
</protein>
<evidence type="ECO:0000313" key="2">
    <source>
        <dbReference type="EMBL" id="PON40988.1"/>
    </source>
</evidence>
<proteinExistence type="predicted"/>
<dbReference type="Proteomes" id="UP000237105">
    <property type="component" value="Unassembled WGS sequence"/>
</dbReference>
<comment type="caution">
    <text evidence="2">The sequence shown here is derived from an EMBL/GenBank/DDBJ whole genome shotgun (WGS) entry which is preliminary data.</text>
</comment>